<dbReference type="AlphaFoldDB" id="A0A7Y0L6G7"/>
<evidence type="ECO:0000256" key="2">
    <source>
        <dbReference type="SAM" id="MobiDB-lite"/>
    </source>
</evidence>
<gene>
    <name evidence="4" type="ORF">HIJ39_17345</name>
</gene>
<feature type="compositionally biased region" description="Basic and acidic residues" evidence="2">
    <location>
        <begin position="503"/>
        <end position="514"/>
    </location>
</feature>
<dbReference type="GO" id="GO:0003677">
    <property type="term" value="F:DNA binding"/>
    <property type="evidence" value="ECO:0007669"/>
    <property type="project" value="UniProtKB-KW"/>
</dbReference>
<dbReference type="EMBL" id="JABBVZ010000084">
    <property type="protein sequence ID" value="NMP24100.1"/>
    <property type="molecule type" value="Genomic_DNA"/>
</dbReference>
<feature type="region of interest" description="Disordered" evidence="2">
    <location>
        <begin position="475"/>
        <end position="541"/>
    </location>
</feature>
<sequence length="541" mass="60801">MPSSSSTLKTKSRSERRRATTPSFVCEVPLRVIPTQEDTLQTRFEAARQLYNALLGEALKRLRLLQQSRAYQTARRLARTQPKQRAAAFARARQAVGFTEFALSQYATAIHQSWIGDHVDAVIGQTLTKRAFQAVNRMALAQAKKVRFKGQRGLHQISSLEGKSNAAGLRWRNDALHWGDLILPMVPHADRDPVIAYGLAHRIKYVRLVRRTINGRFRWFAQLVCEGLPMRKIDPKTGQFRHPYGSDIVGLDIGPSTIAIVGETRADLRQFAEEVVHDHAEIRRLQRHLDRQRRANNPDCYDAQGRVIKGKRPTNTSRQQQFTENRLQELSRRETAHRKTLHGQLANQVMAQGTTIKTEKLSYKAFQKRFGRSISVRAPKLFLSILTRKAESAGGQVIEFNTRTTALSQTCLCGQKHKKRLSERIHTCGCGVTMQRDLFSAYLARFVEDDALQVARATEPWPGAEPLLRTAWQRATTNQPASGRPLPSSFGRYPSGPSQSGSSEKENLPEHKAADVVTSARPLGVPEEGQVEARAAESVKV</sequence>
<evidence type="ECO:0000313" key="5">
    <source>
        <dbReference type="Proteomes" id="UP000533476"/>
    </source>
</evidence>
<organism evidence="4 5">
    <name type="scientific">Sulfobacillus harzensis</name>
    <dbReference type="NCBI Taxonomy" id="2729629"/>
    <lineage>
        <taxon>Bacteria</taxon>
        <taxon>Bacillati</taxon>
        <taxon>Bacillota</taxon>
        <taxon>Clostridia</taxon>
        <taxon>Eubacteriales</taxon>
        <taxon>Clostridiales Family XVII. Incertae Sedis</taxon>
        <taxon>Sulfobacillus</taxon>
    </lineage>
</organism>
<evidence type="ECO:0000256" key="1">
    <source>
        <dbReference type="ARBA" id="ARBA00023125"/>
    </source>
</evidence>
<feature type="region of interest" description="Disordered" evidence="2">
    <location>
        <begin position="1"/>
        <end position="20"/>
    </location>
</feature>
<keyword evidence="5" id="KW-1185">Reference proteome</keyword>
<accession>A0A7Y0L6G7</accession>
<name>A0A7Y0L6G7_9FIRM</name>
<dbReference type="RefSeq" id="WP_169101931.1">
    <property type="nucleotide sequence ID" value="NZ_JABBVZ010000084.1"/>
</dbReference>
<evidence type="ECO:0000259" key="3">
    <source>
        <dbReference type="Pfam" id="PF07282"/>
    </source>
</evidence>
<reference evidence="4 5" key="1">
    <citation type="submission" date="2020-04" db="EMBL/GenBank/DDBJ databases">
        <authorList>
            <person name="Zhang R."/>
            <person name="Schippers A."/>
        </authorList>
    </citation>
    <scope>NUCLEOTIDE SEQUENCE [LARGE SCALE GENOMIC DNA]</scope>
    <source>
        <strain evidence="4 5">DSM 109850</strain>
    </source>
</reference>
<feature type="domain" description="Cas12f1-like TNB" evidence="3">
    <location>
        <begin position="382"/>
        <end position="441"/>
    </location>
</feature>
<comment type="caution">
    <text evidence="4">The sequence shown here is derived from an EMBL/GenBank/DDBJ whole genome shotgun (WGS) entry which is preliminary data.</text>
</comment>
<evidence type="ECO:0000313" key="4">
    <source>
        <dbReference type="EMBL" id="NMP24100.1"/>
    </source>
</evidence>
<dbReference type="Pfam" id="PF07282">
    <property type="entry name" value="Cas12f1-like_TNB"/>
    <property type="match status" value="1"/>
</dbReference>
<dbReference type="Proteomes" id="UP000533476">
    <property type="component" value="Unassembled WGS sequence"/>
</dbReference>
<dbReference type="NCBIfam" id="NF040570">
    <property type="entry name" value="guided_TnpB"/>
    <property type="match status" value="1"/>
</dbReference>
<protein>
    <submittedName>
        <fullName evidence="4">Transposase</fullName>
    </submittedName>
</protein>
<keyword evidence="1" id="KW-0238">DNA-binding</keyword>
<proteinExistence type="predicted"/>
<dbReference type="InterPro" id="IPR010095">
    <property type="entry name" value="Cas12f1-like_TNB"/>
</dbReference>